<name>A0ABQ1KGB3_9BURK</name>
<dbReference type="SUPFAM" id="SSF53756">
    <property type="entry name" value="UDP-Glycosyltransferase/glycogen phosphorylase"/>
    <property type="match status" value="1"/>
</dbReference>
<dbReference type="EMBL" id="BMKG01000008">
    <property type="protein sequence ID" value="GGB99295.1"/>
    <property type="molecule type" value="Genomic_DNA"/>
</dbReference>
<reference evidence="2" key="1">
    <citation type="journal article" date="2019" name="Int. J. Syst. Evol. Microbiol.">
        <title>The Global Catalogue of Microorganisms (GCM) 10K type strain sequencing project: providing services to taxonomists for standard genome sequencing and annotation.</title>
        <authorList>
            <consortium name="The Broad Institute Genomics Platform"/>
            <consortium name="The Broad Institute Genome Sequencing Center for Infectious Disease"/>
            <person name="Wu L."/>
            <person name="Ma J."/>
        </authorList>
    </citation>
    <scope>NUCLEOTIDE SEQUENCE [LARGE SCALE GENOMIC DNA]</scope>
    <source>
        <strain evidence="2">CGMCC 1.15931</strain>
    </source>
</reference>
<dbReference type="Proteomes" id="UP000622638">
    <property type="component" value="Unassembled WGS sequence"/>
</dbReference>
<gene>
    <name evidence="1" type="ORF">GCM10011572_21550</name>
</gene>
<evidence type="ECO:0000313" key="1">
    <source>
        <dbReference type="EMBL" id="GGB99295.1"/>
    </source>
</evidence>
<proteinExistence type="predicted"/>
<dbReference type="RefSeq" id="WP_188915953.1">
    <property type="nucleotide sequence ID" value="NZ_BMKG01000008.1"/>
</dbReference>
<comment type="caution">
    <text evidence="1">The sequence shown here is derived from an EMBL/GenBank/DDBJ whole genome shotgun (WGS) entry which is preliminary data.</text>
</comment>
<keyword evidence="2" id="KW-1185">Reference proteome</keyword>
<sequence>MAHLHLAWELGSHPGSEAGAPGHAMRLKALAATLLARGHHVSLSLRDLGCTHAVLADLRVPRWQAPVWLHRAGGMPPNQASLAEILLPQGYLDVAGLAGLVHGWRAMLTAVRADLVLADAAPTALLAARSLGIPALAIGTGLACPPPDVPLPCLRDWEDVAPQRLARAEAHLLNVANAVLEQHGAPPAPCAAALLRGDAALLATWPELDHYGRAGPPASWLGPLYQPVAGGAPLEWPAGTGPRVFASLKHEHPAAGAVLRALVEQGCRVLCWLPDGPAGREPPLHDPAIAYTAHPVALDEALQGAVLCVCHGGATMAQALLAGVPVLALPTGLEQFLLARRIEGWGGGVNGARVHGDWAPVLQALLGDGRWRAAAQAFARRHAGSTPELRAGRIADLVEQQLA</sequence>
<protein>
    <recommendedName>
        <fullName evidence="3">Glycosyl transferase family 28 C-terminal domain-containing protein</fullName>
    </recommendedName>
</protein>
<evidence type="ECO:0008006" key="3">
    <source>
        <dbReference type="Google" id="ProtNLM"/>
    </source>
</evidence>
<evidence type="ECO:0000313" key="2">
    <source>
        <dbReference type="Proteomes" id="UP000622638"/>
    </source>
</evidence>
<dbReference type="Gene3D" id="3.40.50.2000">
    <property type="entry name" value="Glycogen Phosphorylase B"/>
    <property type="match status" value="2"/>
</dbReference>
<accession>A0ABQ1KGB3</accession>
<organism evidence="1 2">
    <name type="scientific">Pseudoduganella buxea</name>
    <dbReference type="NCBI Taxonomy" id="1949069"/>
    <lineage>
        <taxon>Bacteria</taxon>
        <taxon>Pseudomonadati</taxon>
        <taxon>Pseudomonadota</taxon>
        <taxon>Betaproteobacteria</taxon>
        <taxon>Burkholderiales</taxon>
        <taxon>Oxalobacteraceae</taxon>
        <taxon>Telluria group</taxon>
        <taxon>Pseudoduganella</taxon>
    </lineage>
</organism>